<keyword evidence="3" id="KW-1185">Reference proteome</keyword>
<dbReference type="AlphaFoldDB" id="A0AA39NKM7"/>
<organism evidence="2 3">
    <name type="scientific">Armillaria tabescens</name>
    <name type="common">Ringless honey mushroom</name>
    <name type="synonym">Agaricus tabescens</name>
    <dbReference type="NCBI Taxonomy" id="1929756"/>
    <lineage>
        <taxon>Eukaryota</taxon>
        <taxon>Fungi</taxon>
        <taxon>Dikarya</taxon>
        <taxon>Basidiomycota</taxon>
        <taxon>Agaricomycotina</taxon>
        <taxon>Agaricomycetes</taxon>
        <taxon>Agaricomycetidae</taxon>
        <taxon>Agaricales</taxon>
        <taxon>Marasmiineae</taxon>
        <taxon>Physalacriaceae</taxon>
        <taxon>Desarmillaria</taxon>
    </lineage>
</organism>
<evidence type="ECO:0000313" key="2">
    <source>
        <dbReference type="EMBL" id="KAK0467342.1"/>
    </source>
</evidence>
<accession>A0AA39NKM7</accession>
<feature type="signal peptide" evidence="1">
    <location>
        <begin position="1"/>
        <end position="25"/>
    </location>
</feature>
<dbReference type="EMBL" id="JAUEPS010000003">
    <property type="protein sequence ID" value="KAK0467342.1"/>
    <property type="molecule type" value="Genomic_DNA"/>
</dbReference>
<gene>
    <name evidence="2" type="ORF">EV420DRAFT_1474662</name>
</gene>
<dbReference type="Proteomes" id="UP001175211">
    <property type="component" value="Unassembled WGS sequence"/>
</dbReference>
<protein>
    <submittedName>
        <fullName evidence="2">Uncharacterized protein</fullName>
    </submittedName>
</protein>
<name>A0AA39NKM7_ARMTA</name>
<proteinExistence type="predicted"/>
<keyword evidence="1" id="KW-0732">Signal</keyword>
<evidence type="ECO:0000313" key="3">
    <source>
        <dbReference type="Proteomes" id="UP001175211"/>
    </source>
</evidence>
<reference evidence="2" key="1">
    <citation type="submission" date="2023-06" db="EMBL/GenBank/DDBJ databases">
        <authorList>
            <consortium name="Lawrence Berkeley National Laboratory"/>
            <person name="Ahrendt S."/>
            <person name="Sahu N."/>
            <person name="Indic B."/>
            <person name="Wong-Bajracharya J."/>
            <person name="Merenyi Z."/>
            <person name="Ke H.-M."/>
            <person name="Monk M."/>
            <person name="Kocsube S."/>
            <person name="Drula E."/>
            <person name="Lipzen A."/>
            <person name="Balint B."/>
            <person name="Henrissat B."/>
            <person name="Andreopoulos B."/>
            <person name="Martin F.M."/>
            <person name="Harder C.B."/>
            <person name="Rigling D."/>
            <person name="Ford K.L."/>
            <person name="Foster G.D."/>
            <person name="Pangilinan J."/>
            <person name="Papanicolaou A."/>
            <person name="Barry K."/>
            <person name="LaButti K."/>
            <person name="Viragh M."/>
            <person name="Koriabine M."/>
            <person name="Yan M."/>
            <person name="Riley R."/>
            <person name="Champramary S."/>
            <person name="Plett K.L."/>
            <person name="Tsai I.J."/>
            <person name="Slot J."/>
            <person name="Sipos G."/>
            <person name="Plett J."/>
            <person name="Nagy L.G."/>
            <person name="Grigoriev I.V."/>
        </authorList>
    </citation>
    <scope>NUCLEOTIDE SEQUENCE</scope>
    <source>
        <strain evidence="2">CCBAS 213</strain>
    </source>
</reference>
<feature type="chain" id="PRO_5041294823" evidence="1">
    <location>
        <begin position="26"/>
        <end position="462"/>
    </location>
</feature>
<sequence>MSMLSARSLYLCAVVATPFINDAASEGDDKGDEEEYDTYTSCDIEQEIAIHEVEPTPQDNNSNHHDLEQWLKELLERYRKSRAQAVMGIWFLKCSTWWIGGPGNMKDTHTWGYETLVVPRLLDSLPVKHKWQSTHPEPRLYKQADYVSLVQATKIHDSISWSQAKPFLECGHPLVWTGPLFPPVHEWVFQLGMSVCFGKNKTLGLVEVVSCNVLKLVDLNGGSSTIVSWRDVCKDIQVGDYVEITGLVTIGSWINHVKGNNVNIIQQAHLLSNASSSDANTIEVGNDFVTRTTHCNCAVVTTPPHSKAMVTPLSIQEHQVSVPWWYQLDTASYWWEHPDLCNKEMHVFLPSHKKEVMVKVMTLGGQVALARTFFSKPAAMDYTQVRIWHPHQRDYDLWLIIHGEHVVRIVHVKPGEVNTPTDITICLPATHLVLVPEQPDDKKLNDDLKQTLRKQFEEHPKL</sequence>
<dbReference type="GeneID" id="85352771"/>
<evidence type="ECO:0000256" key="1">
    <source>
        <dbReference type="SAM" id="SignalP"/>
    </source>
</evidence>
<comment type="caution">
    <text evidence="2">The sequence shown here is derived from an EMBL/GenBank/DDBJ whole genome shotgun (WGS) entry which is preliminary data.</text>
</comment>
<dbReference type="RefSeq" id="XP_060337934.1">
    <property type="nucleotide sequence ID" value="XM_060469223.1"/>
</dbReference>